<dbReference type="EMBL" id="BAABKG010000008">
    <property type="protein sequence ID" value="GAA5156715.1"/>
    <property type="molecule type" value="Genomic_DNA"/>
</dbReference>
<name>A0ABP9QB40_9ACTN</name>
<proteinExistence type="inferred from homology"/>
<dbReference type="InterPro" id="IPR003658">
    <property type="entry name" value="Anti-sigma_ant"/>
</dbReference>
<evidence type="ECO:0000313" key="5">
    <source>
        <dbReference type="EMBL" id="GAA5156715.1"/>
    </source>
</evidence>
<keyword evidence="6" id="KW-1185">Reference proteome</keyword>
<dbReference type="CDD" id="cd07043">
    <property type="entry name" value="STAS_anti-anti-sigma_factors"/>
    <property type="match status" value="1"/>
</dbReference>
<reference evidence="6" key="1">
    <citation type="journal article" date="2019" name="Int. J. Syst. Evol. Microbiol.">
        <title>The Global Catalogue of Microorganisms (GCM) 10K type strain sequencing project: providing services to taxonomists for standard genome sequencing and annotation.</title>
        <authorList>
            <consortium name="The Broad Institute Genomics Platform"/>
            <consortium name="The Broad Institute Genome Sequencing Center for Infectious Disease"/>
            <person name="Wu L."/>
            <person name="Ma J."/>
        </authorList>
    </citation>
    <scope>NUCLEOTIDE SEQUENCE [LARGE SCALE GENOMIC DNA]</scope>
    <source>
        <strain evidence="6">JCM 18459</strain>
    </source>
</reference>
<sequence length="143" mass="15080">MIVTPNGAATRVPRPAGCTAGETTRPSRRHPVTADPSDDRTVTLAWRGDIDLEVVHHLRVDLLEALAGGPRAIFVDLSEVTYMDSVGLGVLLSGWKRARAQDIALTTSPPTGQVRRALELMGLLHVLSPTSAGQAEGDPASPG</sequence>
<organism evidence="5 6">
    <name type="scientific">Nocardioides marinquilinus</name>
    <dbReference type="NCBI Taxonomy" id="1210400"/>
    <lineage>
        <taxon>Bacteria</taxon>
        <taxon>Bacillati</taxon>
        <taxon>Actinomycetota</taxon>
        <taxon>Actinomycetes</taxon>
        <taxon>Propionibacteriales</taxon>
        <taxon>Nocardioidaceae</taxon>
        <taxon>Nocardioides</taxon>
    </lineage>
</organism>
<dbReference type="Pfam" id="PF13466">
    <property type="entry name" value="STAS_2"/>
    <property type="match status" value="1"/>
</dbReference>
<evidence type="ECO:0000259" key="4">
    <source>
        <dbReference type="PROSITE" id="PS50801"/>
    </source>
</evidence>
<accession>A0ABP9QB40</accession>
<comment type="similarity">
    <text evidence="1 2">Belongs to the anti-sigma-factor antagonist family.</text>
</comment>
<dbReference type="Proteomes" id="UP001500221">
    <property type="component" value="Unassembled WGS sequence"/>
</dbReference>
<feature type="region of interest" description="Disordered" evidence="3">
    <location>
        <begin position="1"/>
        <end position="37"/>
    </location>
</feature>
<evidence type="ECO:0000256" key="2">
    <source>
        <dbReference type="RuleBase" id="RU003749"/>
    </source>
</evidence>
<dbReference type="SUPFAM" id="SSF52091">
    <property type="entry name" value="SpoIIaa-like"/>
    <property type="match status" value="1"/>
</dbReference>
<gene>
    <name evidence="5" type="ORF">GCM10023340_45320</name>
</gene>
<feature type="domain" description="STAS" evidence="4">
    <location>
        <begin position="48"/>
        <end position="128"/>
    </location>
</feature>
<dbReference type="Gene3D" id="3.30.750.24">
    <property type="entry name" value="STAS domain"/>
    <property type="match status" value="1"/>
</dbReference>
<evidence type="ECO:0000256" key="3">
    <source>
        <dbReference type="SAM" id="MobiDB-lite"/>
    </source>
</evidence>
<evidence type="ECO:0000256" key="1">
    <source>
        <dbReference type="ARBA" id="ARBA00009013"/>
    </source>
</evidence>
<comment type="caution">
    <text evidence="5">The sequence shown here is derived from an EMBL/GenBank/DDBJ whole genome shotgun (WGS) entry which is preliminary data.</text>
</comment>
<dbReference type="PROSITE" id="PS50801">
    <property type="entry name" value="STAS"/>
    <property type="match status" value="1"/>
</dbReference>
<dbReference type="InterPro" id="IPR058548">
    <property type="entry name" value="MlaB-like_STAS"/>
</dbReference>
<protein>
    <recommendedName>
        <fullName evidence="2">Anti-sigma factor antagonist</fullName>
    </recommendedName>
</protein>
<dbReference type="InterPro" id="IPR002645">
    <property type="entry name" value="STAS_dom"/>
</dbReference>
<evidence type="ECO:0000313" key="6">
    <source>
        <dbReference type="Proteomes" id="UP001500221"/>
    </source>
</evidence>
<dbReference type="NCBIfam" id="TIGR00377">
    <property type="entry name" value="ant_ant_sig"/>
    <property type="match status" value="1"/>
</dbReference>
<dbReference type="PANTHER" id="PTHR33495">
    <property type="entry name" value="ANTI-SIGMA FACTOR ANTAGONIST TM_1081-RELATED-RELATED"/>
    <property type="match status" value="1"/>
</dbReference>
<dbReference type="PANTHER" id="PTHR33495:SF2">
    <property type="entry name" value="ANTI-SIGMA FACTOR ANTAGONIST TM_1081-RELATED"/>
    <property type="match status" value="1"/>
</dbReference>
<dbReference type="InterPro" id="IPR036513">
    <property type="entry name" value="STAS_dom_sf"/>
</dbReference>